<evidence type="ECO:0000313" key="5">
    <source>
        <dbReference type="EMBL" id="KOS16299.1"/>
    </source>
</evidence>
<evidence type="ECO:0000313" key="6">
    <source>
        <dbReference type="Proteomes" id="UP000037751"/>
    </source>
</evidence>
<dbReference type="STRING" id="77020.A0A0M9VR74"/>
<evidence type="ECO:0000256" key="2">
    <source>
        <dbReference type="ARBA" id="ARBA00048461"/>
    </source>
</evidence>
<dbReference type="GeneID" id="28729942"/>
<dbReference type="Proteomes" id="UP000037751">
    <property type="component" value="Unassembled WGS sequence"/>
</dbReference>
<protein>
    <submittedName>
        <fullName evidence="5">Lipid particle protein</fullName>
    </submittedName>
</protein>
<proteinExistence type="predicted"/>
<feature type="transmembrane region" description="Helical" evidence="3">
    <location>
        <begin position="20"/>
        <end position="49"/>
    </location>
</feature>
<keyword evidence="6" id="KW-1185">Reference proteome</keyword>
<gene>
    <name evidence="5" type="ORF">Malapachy_3601</name>
</gene>
<dbReference type="Pfam" id="PF04083">
    <property type="entry name" value="Abhydro_lipase"/>
    <property type="match status" value="1"/>
</dbReference>
<comment type="catalytic activity">
    <reaction evidence="2">
        <text>a monoacylglycerol + H2O = glycerol + a fatty acid + H(+)</text>
        <dbReference type="Rhea" id="RHEA:15245"/>
        <dbReference type="ChEBI" id="CHEBI:15377"/>
        <dbReference type="ChEBI" id="CHEBI:15378"/>
        <dbReference type="ChEBI" id="CHEBI:17408"/>
        <dbReference type="ChEBI" id="CHEBI:17754"/>
        <dbReference type="ChEBI" id="CHEBI:28868"/>
    </reaction>
</comment>
<sequence>MHKHEKPRSAEVWHNPSFVVAQITAAVVSSALLLFVVAVGLVIRLVGFIPRWLRRPPRRQPSWDNREKWKKERLVKDPQYYARNCGFDIIDETAETEDGYYLRIHHVKCLHPEPELQKIGNGYPILIMHGLFQSSGSFITSEERSIAFWLAQRGYDVYLGNNRAVFDMGHRKYSRYSPAFWDFDVGDLAMYDIPAMIDYVCARTGYKKIAYIGHSQGNATAFMALSRWYRPDYGTKLSYFCALAPAMFVGPLGRRFPLVHLSRLDWPAWRRLFGVMDFVPLMKLSYDWTPATPYAALGYQMFAFLFEWNDTHWLQRRKAKMFRFTPMPVSSRLMYWWAGKNGFAQRGCLFDPNETWYDERFPPVSLYGGSEDHLVLPKPVLDHFNEHEPKTRVIREKIQAGAEHCDHYWAADAVEWCFHDILEDIRMTRES</sequence>
<evidence type="ECO:0000256" key="1">
    <source>
        <dbReference type="ARBA" id="ARBA00047591"/>
    </source>
</evidence>
<dbReference type="PANTHER" id="PTHR11005">
    <property type="entry name" value="LYSOSOMAL ACID LIPASE-RELATED"/>
    <property type="match status" value="1"/>
</dbReference>
<dbReference type="EMBL" id="LGAV01000001">
    <property type="protein sequence ID" value="KOS16299.1"/>
    <property type="molecule type" value="Genomic_DNA"/>
</dbReference>
<dbReference type="OrthoDB" id="9974421at2759"/>
<dbReference type="InterPro" id="IPR029058">
    <property type="entry name" value="AB_hydrolase_fold"/>
</dbReference>
<evidence type="ECO:0000259" key="4">
    <source>
        <dbReference type="Pfam" id="PF04083"/>
    </source>
</evidence>
<keyword evidence="3" id="KW-1133">Transmembrane helix</keyword>
<keyword evidence="3" id="KW-0472">Membrane</keyword>
<feature type="domain" description="Partial AB-hydrolase lipase" evidence="4">
    <location>
        <begin position="79"/>
        <end position="141"/>
    </location>
</feature>
<dbReference type="GO" id="GO:0006629">
    <property type="term" value="P:lipid metabolic process"/>
    <property type="evidence" value="ECO:0007669"/>
    <property type="project" value="InterPro"/>
</dbReference>
<dbReference type="InterPro" id="IPR006693">
    <property type="entry name" value="AB_hydrolase_lipase"/>
</dbReference>
<comment type="caution">
    <text evidence="5">The sequence shown here is derived from an EMBL/GenBank/DDBJ whole genome shotgun (WGS) entry which is preliminary data.</text>
</comment>
<reference evidence="5 6" key="1">
    <citation type="submission" date="2015-07" db="EMBL/GenBank/DDBJ databases">
        <title>Draft Genome Sequence of Malassezia furfur CBS1878 and Malassezia pachydermatis CBS1879.</title>
        <authorList>
            <person name="Triana S."/>
            <person name="Ohm R."/>
            <person name="Gonzalez A."/>
            <person name="DeCock H."/>
            <person name="Restrepo S."/>
            <person name="Celis A."/>
        </authorList>
    </citation>
    <scope>NUCLEOTIDE SEQUENCE [LARGE SCALE GENOMIC DNA]</scope>
    <source>
        <strain evidence="5 6">CBS 1879</strain>
    </source>
</reference>
<dbReference type="Gene3D" id="3.40.50.1820">
    <property type="entry name" value="alpha/beta hydrolase"/>
    <property type="match status" value="1"/>
</dbReference>
<keyword evidence="3" id="KW-0812">Transmembrane</keyword>
<evidence type="ECO:0000256" key="3">
    <source>
        <dbReference type="SAM" id="Phobius"/>
    </source>
</evidence>
<dbReference type="AlphaFoldDB" id="A0A0M9VR74"/>
<name>A0A0M9VR74_9BASI</name>
<accession>A0A0M9VR74</accession>
<comment type="catalytic activity">
    <reaction evidence="1">
        <text>a diacylglycerol + H2O = a monoacylglycerol + a fatty acid + H(+)</text>
        <dbReference type="Rhea" id="RHEA:32731"/>
        <dbReference type="ChEBI" id="CHEBI:15377"/>
        <dbReference type="ChEBI" id="CHEBI:15378"/>
        <dbReference type="ChEBI" id="CHEBI:17408"/>
        <dbReference type="ChEBI" id="CHEBI:18035"/>
        <dbReference type="ChEBI" id="CHEBI:28868"/>
    </reaction>
</comment>
<dbReference type="SUPFAM" id="SSF53474">
    <property type="entry name" value="alpha/beta-Hydrolases"/>
    <property type="match status" value="1"/>
</dbReference>
<dbReference type="VEuPathDB" id="FungiDB:Malapachy_3601"/>
<organism evidence="5 6">
    <name type="scientific">Malassezia pachydermatis</name>
    <dbReference type="NCBI Taxonomy" id="77020"/>
    <lineage>
        <taxon>Eukaryota</taxon>
        <taxon>Fungi</taxon>
        <taxon>Dikarya</taxon>
        <taxon>Basidiomycota</taxon>
        <taxon>Ustilaginomycotina</taxon>
        <taxon>Malasseziomycetes</taxon>
        <taxon>Malasseziales</taxon>
        <taxon>Malasseziaceae</taxon>
        <taxon>Malassezia</taxon>
    </lineage>
</organism>
<dbReference type="RefSeq" id="XP_017993931.1">
    <property type="nucleotide sequence ID" value="XM_018138066.1"/>
</dbReference>